<keyword evidence="3" id="KW-0813">Transport</keyword>
<dbReference type="EMBL" id="JAEPRD010000097">
    <property type="protein sequence ID" value="KAG2199364.1"/>
    <property type="molecule type" value="Genomic_DNA"/>
</dbReference>
<keyword evidence="5" id="KW-0999">Mitochondrion inner membrane</keyword>
<keyword evidence="6" id="KW-0653">Protein transport</keyword>
<evidence type="ECO:0000256" key="10">
    <source>
        <dbReference type="ARBA" id="ARBA00023136"/>
    </source>
</evidence>
<dbReference type="GO" id="GO:0030150">
    <property type="term" value="P:protein import into mitochondrial matrix"/>
    <property type="evidence" value="ECO:0007669"/>
    <property type="project" value="TreeGrafter"/>
</dbReference>
<evidence type="ECO:0000313" key="12">
    <source>
        <dbReference type="Proteomes" id="UP000603453"/>
    </source>
</evidence>
<sequence>MGHSSQDHSRDPCPWVILNDLGGAFVMGAVGGGIWHSVKGAKNSPKGERLTGAVSAMKARAPVLGGNFAVWGGLFSTFDCGLKGIRQKEDPWNSIISGGLTGGVLAARGGVKAAAVSAVVGGALLALIEGVGIGITRMTADQNKPVMPQVNRNRTRKKRKEY</sequence>
<evidence type="ECO:0008006" key="13">
    <source>
        <dbReference type="Google" id="ProtNLM"/>
    </source>
</evidence>
<keyword evidence="9" id="KW-0496">Mitochondrion</keyword>
<protein>
    <recommendedName>
        <fullName evidence="13">Mitochondrial import inner membrane translocase subunit TIM17</fullName>
    </recommendedName>
</protein>
<evidence type="ECO:0000313" key="11">
    <source>
        <dbReference type="EMBL" id="KAG2199364.1"/>
    </source>
</evidence>
<dbReference type="GO" id="GO:0008320">
    <property type="term" value="F:protein transmembrane transporter activity"/>
    <property type="evidence" value="ECO:0007669"/>
    <property type="project" value="TreeGrafter"/>
</dbReference>
<dbReference type="PANTHER" id="PTHR10485:SF0">
    <property type="entry name" value="AT05822P-RELATED"/>
    <property type="match status" value="1"/>
</dbReference>
<dbReference type="Pfam" id="PF02466">
    <property type="entry name" value="Tim17"/>
    <property type="match status" value="1"/>
</dbReference>
<accession>A0A8H7QV74</accession>
<keyword evidence="10" id="KW-0472">Membrane</keyword>
<evidence type="ECO:0000256" key="4">
    <source>
        <dbReference type="ARBA" id="ARBA00022692"/>
    </source>
</evidence>
<comment type="similarity">
    <text evidence="2">Belongs to the Tim17/Tim22/Tim23 family.</text>
</comment>
<evidence type="ECO:0000256" key="6">
    <source>
        <dbReference type="ARBA" id="ARBA00022927"/>
    </source>
</evidence>
<dbReference type="Proteomes" id="UP000603453">
    <property type="component" value="Unassembled WGS sequence"/>
</dbReference>
<comment type="caution">
    <text evidence="11">The sequence shown here is derived from an EMBL/GenBank/DDBJ whole genome shotgun (WGS) entry which is preliminary data.</text>
</comment>
<evidence type="ECO:0000256" key="1">
    <source>
        <dbReference type="ARBA" id="ARBA00004448"/>
    </source>
</evidence>
<name>A0A8H7QV74_9FUNG</name>
<evidence type="ECO:0000256" key="5">
    <source>
        <dbReference type="ARBA" id="ARBA00022792"/>
    </source>
</evidence>
<evidence type="ECO:0000256" key="8">
    <source>
        <dbReference type="ARBA" id="ARBA00023010"/>
    </source>
</evidence>
<organism evidence="11 12">
    <name type="scientific">Mucor saturninus</name>
    <dbReference type="NCBI Taxonomy" id="64648"/>
    <lineage>
        <taxon>Eukaryota</taxon>
        <taxon>Fungi</taxon>
        <taxon>Fungi incertae sedis</taxon>
        <taxon>Mucoromycota</taxon>
        <taxon>Mucoromycotina</taxon>
        <taxon>Mucoromycetes</taxon>
        <taxon>Mucorales</taxon>
        <taxon>Mucorineae</taxon>
        <taxon>Mucoraceae</taxon>
        <taxon>Mucor</taxon>
    </lineage>
</organism>
<evidence type="ECO:0000256" key="7">
    <source>
        <dbReference type="ARBA" id="ARBA00022989"/>
    </source>
</evidence>
<evidence type="ECO:0000256" key="9">
    <source>
        <dbReference type="ARBA" id="ARBA00023128"/>
    </source>
</evidence>
<dbReference type="GO" id="GO:0005744">
    <property type="term" value="C:TIM23 mitochondrial import inner membrane translocase complex"/>
    <property type="evidence" value="ECO:0007669"/>
    <property type="project" value="TreeGrafter"/>
</dbReference>
<keyword evidence="12" id="KW-1185">Reference proteome</keyword>
<keyword evidence="7" id="KW-1133">Transmembrane helix</keyword>
<evidence type="ECO:0000256" key="2">
    <source>
        <dbReference type="ARBA" id="ARBA00008444"/>
    </source>
</evidence>
<dbReference type="OrthoDB" id="2261329at2759"/>
<gene>
    <name evidence="11" type="ORF">INT47_001546</name>
</gene>
<keyword evidence="4" id="KW-0812">Transmembrane</keyword>
<dbReference type="PANTHER" id="PTHR10485">
    <property type="entry name" value="MITOCHONDRIAL IMPORT INNER MEMBRANE TRANSLOCASE SUBUNIT TIM-17"/>
    <property type="match status" value="1"/>
</dbReference>
<evidence type="ECO:0000256" key="3">
    <source>
        <dbReference type="ARBA" id="ARBA00022448"/>
    </source>
</evidence>
<dbReference type="AlphaFoldDB" id="A0A8H7QV74"/>
<proteinExistence type="inferred from homology"/>
<reference evidence="11" key="1">
    <citation type="submission" date="2020-12" db="EMBL/GenBank/DDBJ databases">
        <title>Metabolic potential, ecology and presence of endohyphal bacteria is reflected in genomic diversity of Mucoromycotina.</title>
        <authorList>
            <person name="Muszewska A."/>
            <person name="Okrasinska A."/>
            <person name="Steczkiewicz K."/>
            <person name="Drgas O."/>
            <person name="Orlowska M."/>
            <person name="Perlinska-Lenart U."/>
            <person name="Aleksandrzak-Piekarczyk T."/>
            <person name="Szatraj K."/>
            <person name="Zielenkiewicz U."/>
            <person name="Pilsyk S."/>
            <person name="Malc E."/>
            <person name="Mieczkowski P."/>
            <person name="Kruszewska J.S."/>
            <person name="Biernat P."/>
            <person name="Pawlowska J."/>
        </authorList>
    </citation>
    <scope>NUCLEOTIDE SEQUENCE</scope>
    <source>
        <strain evidence="11">WA0000017839</strain>
    </source>
</reference>
<keyword evidence="8" id="KW-0811">Translocation</keyword>
<comment type="subcellular location">
    <subcellularLocation>
        <location evidence="1">Mitochondrion inner membrane</location>
        <topology evidence="1">Multi-pass membrane protein</topology>
    </subcellularLocation>
</comment>